<keyword evidence="3 5" id="KW-0949">S-adenosyl-L-methionine</keyword>
<organism evidence="8 9">
    <name type="scientific">Rhodococcus zopfii</name>
    <dbReference type="NCBI Taxonomy" id="43772"/>
    <lineage>
        <taxon>Bacteria</taxon>
        <taxon>Bacillati</taxon>
        <taxon>Actinomycetota</taxon>
        <taxon>Actinomycetes</taxon>
        <taxon>Mycobacteriales</taxon>
        <taxon>Nocardiaceae</taxon>
        <taxon>Rhodococcus</taxon>
    </lineage>
</organism>
<dbReference type="Pfam" id="PF00145">
    <property type="entry name" value="DNA_methylase"/>
    <property type="match status" value="1"/>
</dbReference>
<dbReference type="InterPro" id="IPR001525">
    <property type="entry name" value="C5_MeTfrase"/>
</dbReference>
<dbReference type="InterPro" id="IPR029063">
    <property type="entry name" value="SAM-dependent_MTases_sf"/>
</dbReference>
<sequence>MEETLTGHSTVTAVDLFCGAGGLANGLQQAGVNVVAGIDLDPDCAFPFTHNNSADFHLQDIRTVTGDDLRAMWEPYDTPKLLAGCAPCQPFSTLRQAGPKEKDAKWNLLSEFGRLINESNPEFVTMENVPGLVRTEIFSRFVSNLVDCGYSVHHRVVHLPDYGLPQHRKRLVLVASRVAEVQVPDGTHTPENYVTVKDAIGSLSPIQHGEQSVSDPMHRTQTLSDLNLKRIQSSVAGGTWRDWPEELQLACHKKDSGKYYASVYGRMPWDAPSPTITTQFYIYGTGRFGHPEQDRAISLREGAVLQGFPKDYEFVARGDRYTINRIGRLIGNAVPPILGYTIGKAVIDAADSA</sequence>
<dbReference type="PANTHER" id="PTHR10629">
    <property type="entry name" value="CYTOSINE-SPECIFIC METHYLTRANSFERASE"/>
    <property type="match status" value="1"/>
</dbReference>
<dbReference type="GO" id="GO:0032259">
    <property type="term" value="P:methylation"/>
    <property type="evidence" value="ECO:0007669"/>
    <property type="project" value="UniProtKB-KW"/>
</dbReference>
<dbReference type="PANTHER" id="PTHR10629:SF52">
    <property type="entry name" value="DNA (CYTOSINE-5)-METHYLTRANSFERASE 1"/>
    <property type="match status" value="1"/>
</dbReference>
<evidence type="ECO:0000313" key="9">
    <source>
        <dbReference type="Proteomes" id="UP001275440"/>
    </source>
</evidence>
<dbReference type="EC" id="2.1.1.37" evidence="7"/>
<dbReference type="PRINTS" id="PR00105">
    <property type="entry name" value="C5METTRFRASE"/>
</dbReference>
<dbReference type="SUPFAM" id="SSF53335">
    <property type="entry name" value="S-adenosyl-L-methionine-dependent methyltransferases"/>
    <property type="match status" value="1"/>
</dbReference>
<name>A0ABU3WS59_9NOCA</name>
<dbReference type="Proteomes" id="UP001275440">
    <property type="component" value="Unassembled WGS sequence"/>
</dbReference>
<protein>
    <recommendedName>
        <fullName evidence="7">Cytosine-specific methyltransferase</fullName>
        <ecNumber evidence="7">2.1.1.37</ecNumber>
    </recommendedName>
</protein>
<dbReference type="Gene3D" id="3.90.120.10">
    <property type="entry name" value="DNA Methylase, subunit A, domain 2"/>
    <property type="match status" value="1"/>
</dbReference>
<accession>A0ABU3WS59</accession>
<dbReference type="NCBIfam" id="TIGR00675">
    <property type="entry name" value="dcm"/>
    <property type="match status" value="1"/>
</dbReference>
<evidence type="ECO:0000313" key="8">
    <source>
        <dbReference type="EMBL" id="MDV2476803.1"/>
    </source>
</evidence>
<dbReference type="InterPro" id="IPR031303">
    <property type="entry name" value="C5_meth_CS"/>
</dbReference>
<evidence type="ECO:0000256" key="1">
    <source>
        <dbReference type="ARBA" id="ARBA00022603"/>
    </source>
</evidence>
<dbReference type="GO" id="GO:0008168">
    <property type="term" value="F:methyltransferase activity"/>
    <property type="evidence" value="ECO:0007669"/>
    <property type="project" value="UniProtKB-KW"/>
</dbReference>
<dbReference type="PROSITE" id="PS00095">
    <property type="entry name" value="C5_MTASE_2"/>
    <property type="match status" value="1"/>
</dbReference>
<evidence type="ECO:0000256" key="2">
    <source>
        <dbReference type="ARBA" id="ARBA00022679"/>
    </source>
</evidence>
<reference evidence="8 9" key="1">
    <citation type="submission" date="2019-10" db="EMBL/GenBank/DDBJ databases">
        <title>Draft Genome Assembly of Rhodococcus zopfii DSM44189.</title>
        <authorList>
            <person name="Sutton J.M."/>
            <person name="Akob D.M."/>
            <person name="Bushman T.J."/>
        </authorList>
    </citation>
    <scope>NUCLEOTIDE SEQUENCE [LARGE SCALE GENOMIC DNA]</scope>
    <source>
        <strain evidence="8 9">DSM 44189</strain>
    </source>
</reference>
<keyword evidence="2 5" id="KW-0808">Transferase</keyword>
<feature type="active site" evidence="5">
    <location>
        <position position="88"/>
    </location>
</feature>
<dbReference type="Gene3D" id="3.40.50.150">
    <property type="entry name" value="Vaccinia Virus protein VP39"/>
    <property type="match status" value="1"/>
</dbReference>
<keyword evidence="4" id="KW-0680">Restriction system</keyword>
<evidence type="ECO:0000256" key="4">
    <source>
        <dbReference type="ARBA" id="ARBA00022747"/>
    </source>
</evidence>
<comment type="catalytic activity">
    <reaction evidence="7">
        <text>a 2'-deoxycytidine in DNA + S-adenosyl-L-methionine = a 5-methyl-2'-deoxycytidine in DNA + S-adenosyl-L-homocysteine + H(+)</text>
        <dbReference type="Rhea" id="RHEA:13681"/>
        <dbReference type="Rhea" id="RHEA-COMP:11369"/>
        <dbReference type="Rhea" id="RHEA-COMP:11370"/>
        <dbReference type="ChEBI" id="CHEBI:15378"/>
        <dbReference type="ChEBI" id="CHEBI:57856"/>
        <dbReference type="ChEBI" id="CHEBI:59789"/>
        <dbReference type="ChEBI" id="CHEBI:85452"/>
        <dbReference type="ChEBI" id="CHEBI:85454"/>
        <dbReference type="EC" id="2.1.1.37"/>
    </reaction>
</comment>
<keyword evidence="1 5" id="KW-0489">Methyltransferase</keyword>
<keyword evidence="9" id="KW-1185">Reference proteome</keyword>
<gene>
    <name evidence="8" type="ORF">F8M49_18450</name>
</gene>
<comment type="similarity">
    <text evidence="5 6">Belongs to the class I-like SAM-binding methyltransferase superfamily. C5-methyltransferase family.</text>
</comment>
<dbReference type="PROSITE" id="PS00094">
    <property type="entry name" value="C5_MTASE_1"/>
    <property type="match status" value="1"/>
</dbReference>
<evidence type="ECO:0000256" key="3">
    <source>
        <dbReference type="ARBA" id="ARBA00022691"/>
    </source>
</evidence>
<proteinExistence type="inferred from homology"/>
<evidence type="ECO:0000256" key="6">
    <source>
        <dbReference type="RuleBase" id="RU000416"/>
    </source>
</evidence>
<dbReference type="InterPro" id="IPR018117">
    <property type="entry name" value="C5_DNA_meth_AS"/>
</dbReference>
<dbReference type="EMBL" id="WBMO01000001">
    <property type="protein sequence ID" value="MDV2476803.1"/>
    <property type="molecule type" value="Genomic_DNA"/>
</dbReference>
<comment type="caution">
    <text evidence="8">The sequence shown here is derived from an EMBL/GenBank/DDBJ whole genome shotgun (WGS) entry which is preliminary data.</text>
</comment>
<dbReference type="PROSITE" id="PS51679">
    <property type="entry name" value="SAM_MT_C5"/>
    <property type="match status" value="1"/>
</dbReference>
<evidence type="ECO:0000256" key="7">
    <source>
        <dbReference type="RuleBase" id="RU000417"/>
    </source>
</evidence>
<evidence type="ECO:0000256" key="5">
    <source>
        <dbReference type="PROSITE-ProRule" id="PRU01016"/>
    </source>
</evidence>
<dbReference type="InterPro" id="IPR050390">
    <property type="entry name" value="C5-Methyltransferase"/>
</dbReference>